<dbReference type="InterPro" id="IPR000073">
    <property type="entry name" value="AB_hydrolase_1"/>
</dbReference>
<dbReference type="SUPFAM" id="SSF53474">
    <property type="entry name" value="alpha/beta-Hydrolases"/>
    <property type="match status" value="1"/>
</dbReference>
<proteinExistence type="predicted"/>
<accession>A8AW55</accession>
<dbReference type="EMBL" id="CP000725">
    <property type="protein sequence ID" value="ABV09333.1"/>
    <property type="molecule type" value="Genomic_DNA"/>
</dbReference>
<evidence type="ECO:0000313" key="3">
    <source>
        <dbReference type="Proteomes" id="UP000001131"/>
    </source>
</evidence>
<dbReference type="KEGG" id="sgo:SGO_0714"/>
<keyword evidence="3" id="KW-1185">Reference proteome</keyword>
<dbReference type="RefSeq" id="WP_012000182.1">
    <property type="nucleotide sequence ID" value="NC_009785.1"/>
</dbReference>
<name>A8AW55_STRGC</name>
<evidence type="ECO:0000313" key="2">
    <source>
        <dbReference type="EMBL" id="ABV09333.1"/>
    </source>
</evidence>
<dbReference type="InterPro" id="IPR050266">
    <property type="entry name" value="AB_hydrolase_sf"/>
</dbReference>
<dbReference type="STRING" id="467705.SGO_0714"/>
<dbReference type="eggNOG" id="COG2267">
    <property type="taxonomic scope" value="Bacteria"/>
</dbReference>
<protein>
    <recommendedName>
        <fullName evidence="1">AB hydrolase-1 domain-containing protein</fullName>
    </recommendedName>
</protein>
<evidence type="ECO:0000259" key="1">
    <source>
        <dbReference type="Pfam" id="PF12697"/>
    </source>
</evidence>
<organism evidence="2 3">
    <name type="scientific">Streptococcus gordonii (strain Challis / ATCC 35105 / BCRC 15272 / CH1 / DL1 / V288)</name>
    <dbReference type="NCBI Taxonomy" id="467705"/>
    <lineage>
        <taxon>Bacteria</taxon>
        <taxon>Bacillati</taxon>
        <taxon>Bacillota</taxon>
        <taxon>Bacilli</taxon>
        <taxon>Lactobacillales</taxon>
        <taxon>Streptococcaceae</taxon>
        <taxon>Streptococcus</taxon>
    </lineage>
</organism>
<dbReference type="ESTHER" id="strgc-a8aw55">
    <property type="family name" value="6_AlphaBeta_hydrolase"/>
</dbReference>
<dbReference type="PANTHER" id="PTHR43798">
    <property type="entry name" value="MONOACYLGLYCEROL LIPASE"/>
    <property type="match status" value="1"/>
</dbReference>
<dbReference type="HOGENOM" id="CLU_020336_44_0_9"/>
<sequence>MEMPSLFIDERGQQNPKSIIFLHASGSSSQMWRHHVAALEKDFHCILVDLPGHGASCDIEWTNFDDVVEMIVAIIKSRAYGRPHLVGLSLGSSLILKLLEKHSSLIDKVIVDGASPQPIKGYRKIIAIVYLMSFLKNTKFVANLLTKMMQKDGAPVQDVQRFVTDFQSAERRSFRRAMSQANLLRLNLQFDNPAFFVSGGKEAEAIHDWHRRLAHKNARSECAYYPGKGHAWLFSDVDTHIQLLGYFFQDVAFPEKLKRF</sequence>
<dbReference type="InterPro" id="IPR029058">
    <property type="entry name" value="AB_hydrolase_fold"/>
</dbReference>
<gene>
    <name evidence="2" type="ordered locus">SGO_0714</name>
</gene>
<dbReference type="Proteomes" id="UP000001131">
    <property type="component" value="Chromosome"/>
</dbReference>
<dbReference type="AlphaFoldDB" id="A8AW55"/>
<dbReference type="Gene3D" id="3.40.50.1820">
    <property type="entry name" value="alpha/beta hydrolase"/>
    <property type="match status" value="1"/>
</dbReference>
<reference evidence="2 3" key="1">
    <citation type="journal article" date="2007" name="J. Bacteriol.">
        <title>Genome-wide transcriptional changes in Streptococcus gordonii in response to competence signaling peptide.</title>
        <authorList>
            <person name="Vickerman M.M."/>
            <person name="Iobst S."/>
            <person name="Jesionowski A.M."/>
            <person name="Gill S.R."/>
        </authorList>
    </citation>
    <scope>NUCLEOTIDE SEQUENCE [LARGE SCALE GENOMIC DNA]</scope>
    <source>
        <strain evidence="3">Challis / ATCC 35105 / BCRC 15272 / CH1 / DL1 / V288</strain>
    </source>
</reference>
<dbReference type="Pfam" id="PF12697">
    <property type="entry name" value="Abhydrolase_6"/>
    <property type="match status" value="1"/>
</dbReference>
<feature type="domain" description="AB hydrolase-1" evidence="1">
    <location>
        <begin position="19"/>
        <end position="235"/>
    </location>
</feature>